<feature type="compositionally biased region" description="Low complexity" evidence="3">
    <location>
        <begin position="79"/>
        <end position="97"/>
    </location>
</feature>
<dbReference type="InterPro" id="IPR042099">
    <property type="entry name" value="ANL_N_sf"/>
</dbReference>
<dbReference type="Gene3D" id="1.10.1200.10">
    <property type="entry name" value="ACP-like"/>
    <property type="match status" value="1"/>
</dbReference>
<comment type="similarity">
    <text evidence="1">Belongs to the ATP-dependent AMP-binding enzyme family.</text>
</comment>
<dbReference type="InterPro" id="IPR020845">
    <property type="entry name" value="AMP-binding_CS"/>
</dbReference>
<dbReference type="AlphaFoldDB" id="A0A106RW13"/>
<protein>
    <submittedName>
        <fullName evidence="6">Fatty acid--CoA ligase</fullName>
    </submittedName>
</protein>
<dbReference type="InterPro" id="IPR000873">
    <property type="entry name" value="AMP-dep_synth/lig_dom"/>
</dbReference>
<evidence type="ECO:0000259" key="5">
    <source>
        <dbReference type="Pfam" id="PF13193"/>
    </source>
</evidence>
<dbReference type="PANTHER" id="PTHR43201:SF5">
    <property type="entry name" value="MEDIUM-CHAIN ACYL-COA LIGASE ACSF2, MITOCHONDRIAL"/>
    <property type="match status" value="1"/>
</dbReference>
<gene>
    <name evidence="6" type="ORF">WL29_09490</name>
</gene>
<name>A0A106RW13_9BURK</name>
<feature type="region of interest" description="Disordered" evidence="3">
    <location>
        <begin position="75"/>
        <end position="97"/>
    </location>
</feature>
<keyword evidence="2 6" id="KW-0436">Ligase</keyword>
<dbReference type="InterPro" id="IPR025110">
    <property type="entry name" value="AMP-bd_C"/>
</dbReference>
<dbReference type="PANTHER" id="PTHR43201">
    <property type="entry name" value="ACYL-COA SYNTHETASE"/>
    <property type="match status" value="1"/>
</dbReference>
<organism evidence="6 7">
    <name type="scientific">Burkholderia ubonensis</name>
    <dbReference type="NCBI Taxonomy" id="101571"/>
    <lineage>
        <taxon>Bacteria</taxon>
        <taxon>Pseudomonadati</taxon>
        <taxon>Pseudomonadota</taxon>
        <taxon>Betaproteobacteria</taxon>
        <taxon>Burkholderiales</taxon>
        <taxon>Burkholderiaceae</taxon>
        <taxon>Burkholderia</taxon>
        <taxon>Burkholderia cepacia complex</taxon>
    </lineage>
</organism>
<evidence type="ECO:0000313" key="7">
    <source>
        <dbReference type="Proteomes" id="UP000060630"/>
    </source>
</evidence>
<dbReference type="EMBL" id="LPHD01000233">
    <property type="protein sequence ID" value="KWA68750.1"/>
    <property type="molecule type" value="Genomic_DNA"/>
</dbReference>
<dbReference type="SUPFAM" id="SSF47336">
    <property type="entry name" value="ACP-like"/>
    <property type="match status" value="1"/>
</dbReference>
<evidence type="ECO:0000256" key="2">
    <source>
        <dbReference type="ARBA" id="ARBA00022598"/>
    </source>
</evidence>
<dbReference type="Proteomes" id="UP000060630">
    <property type="component" value="Unassembled WGS sequence"/>
</dbReference>
<accession>A0A106RW13</accession>
<reference evidence="6 7" key="1">
    <citation type="submission" date="2015-11" db="EMBL/GenBank/DDBJ databases">
        <title>Expanding the genomic diversity of Burkholderia species for the development of highly accurate diagnostics.</title>
        <authorList>
            <person name="Sahl J."/>
            <person name="Keim P."/>
            <person name="Wagner D."/>
        </authorList>
    </citation>
    <scope>NUCLEOTIDE SEQUENCE [LARGE SCALE GENOMIC DNA]</scope>
    <source>
        <strain evidence="6 7">MSMB2087WGS</strain>
    </source>
</reference>
<dbReference type="Gene3D" id="3.40.50.12780">
    <property type="entry name" value="N-terminal domain of ligase-like"/>
    <property type="match status" value="1"/>
</dbReference>
<evidence type="ECO:0000259" key="4">
    <source>
        <dbReference type="Pfam" id="PF00501"/>
    </source>
</evidence>
<evidence type="ECO:0000256" key="1">
    <source>
        <dbReference type="ARBA" id="ARBA00006432"/>
    </source>
</evidence>
<dbReference type="SUPFAM" id="SSF56801">
    <property type="entry name" value="Acetyl-CoA synthetase-like"/>
    <property type="match status" value="1"/>
</dbReference>
<dbReference type="InterPro" id="IPR045851">
    <property type="entry name" value="AMP-bd_C_sf"/>
</dbReference>
<dbReference type="GO" id="GO:0006631">
    <property type="term" value="P:fatty acid metabolic process"/>
    <property type="evidence" value="ECO:0007669"/>
    <property type="project" value="TreeGrafter"/>
</dbReference>
<dbReference type="InterPro" id="IPR036736">
    <property type="entry name" value="ACP-like_sf"/>
</dbReference>
<dbReference type="Pfam" id="PF13193">
    <property type="entry name" value="AMP-binding_C"/>
    <property type="match status" value="1"/>
</dbReference>
<evidence type="ECO:0000256" key="3">
    <source>
        <dbReference type="SAM" id="MobiDB-lite"/>
    </source>
</evidence>
<feature type="domain" description="AMP-dependent synthetase/ligase" evidence="4">
    <location>
        <begin position="107"/>
        <end position="472"/>
    </location>
</feature>
<dbReference type="GO" id="GO:0031956">
    <property type="term" value="F:medium-chain fatty acid-CoA ligase activity"/>
    <property type="evidence" value="ECO:0007669"/>
    <property type="project" value="TreeGrafter"/>
</dbReference>
<evidence type="ECO:0000313" key="6">
    <source>
        <dbReference type="EMBL" id="KWA68750.1"/>
    </source>
</evidence>
<comment type="caution">
    <text evidence="6">The sequence shown here is derived from an EMBL/GenBank/DDBJ whole genome shotgun (WGS) entry which is preliminary data.</text>
</comment>
<dbReference type="RefSeq" id="WP_060165016.1">
    <property type="nucleotide sequence ID" value="NZ_LPHD01000233.1"/>
</dbReference>
<sequence length="631" mass="68393">MSSLSTQLSALGSRIFTSAPFGPGVSMQNLAEWSSLAHVQLLGKVAAEFGVDIDIEEAYRLDSFERLLQYIERQRGPGSDAPHASATPDAAAGPAGTEPDTIGALLRARADTLPDQPFLFFPADDLSYTYRAFYGLARAAAETLREHGLRRGDRLSVVLPNGPEFLAYYFGAHLLGVVSVPVNPALSAAECAYIVRNSGAKLVVFDRRMTHLRDAVRAELGSGNGDDNVTRVAIADAASGFGLEALAAAAAHASISPDPDLAADDDASILYTSGTTGHPKGVVLSHRNLLSDARALVDWFAFEPGTRTMCILPLFHNNGQVITLLSPLIAGGSSVILEGKSALPSFWKLVDTYRVNWTSVMPAFLSAFLEYGLKRTDDTLRGIVCGGQVLLDEVRNRFESEYRVPVFEGFGLTETTSFATMNRHPAERRRFGSIGVALPCNALRIVDADGREAAAGETGEILIRGDNVATRYHARAELSAERFRDGWLHTGDYGYCDDAGNYFFATRVDDLIIKGGENIYPAEIENVLHGCDDVVECAALGVPDPILGQDVCVYVKLRASSTLGQDDVRRLCEGRIAHYKCPRHVVLLNGLDDLPELPKGPTRKILRRKLLEHFATLREREQASSGDAVRS</sequence>
<dbReference type="Gene3D" id="3.30.300.30">
    <property type="match status" value="1"/>
</dbReference>
<feature type="domain" description="AMP-binding enzyme C-terminal" evidence="5">
    <location>
        <begin position="523"/>
        <end position="591"/>
    </location>
</feature>
<dbReference type="PROSITE" id="PS00455">
    <property type="entry name" value="AMP_BINDING"/>
    <property type="match status" value="1"/>
</dbReference>
<proteinExistence type="inferred from homology"/>
<dbReference type="Pfam" id="PF00501">
    <property type="entry name" value="AMP-binding"/>
    <property type="match status" value="1"/>
</dbReference>